<name>A0A5N7BRN4_PETAA</name>
<gene>
    <name evidence="4" type="ORF">BDV23DRAFT_191836</name>
</gene>
<feature type="domain" description="AB hydrolase-1" evidence="3">
    <location>
        <begin position="34"/>
        <end position="152"/>
    </location>
</feature>
<dbReference type="InterPro" id="IPR029058">
    <property type="entry name" value="AB_hydrolase_fold"/>
</dbReference>
<dbReference type="PRINTS" id="PR00111">
    <property type="entry name" value="ABHYDROLASE"/>
</dbReference>
<evidence type="ECO:0000313" key="4">
    <source>
        <dbReference type="EMBL" id="KAE8384303.1"/>
    </source>
</evidence>
<protein>
    <submittedName>
        <fullName evidence="4">Epoxide hydrolase</fullName>
    </submittedName>
</protein>
<dbReference type="Proteomes" id="UP000326877">
    <property type="component" value="Unassembled WGS sequence"/>
</dbReference>
<reference evidence="4" key="1">
    <citation type="submission" date="2019-04" db="EMBL/GenBank/DDBJ databases">
        <title>Friends and foes A comparative genomics studyof 23 Aspergillus species from section Flavi.</title>
        <authorList>
            <consortium name="DOE Joint Genome Institute"/>
            <person name="Kjaerbolling I."/>
            <person name="Vesth T."/>
            <person name="Frisvad J.C."/>
            <person name="Nybo J.L."/>
            <person name="Theobald S."/>
            <person name="Kildgaard S."/>
            <person name="Isbrandt T."/>
            <person name="Kuo A."/>
            <person name="Sato A."/>
            <person name="Lyhne E.K."/>
            <person name="Kogle M.E."/>
            <person name="Wiebenga A."/>
            <person name="Kun R.S."/>
            <person name="Lubbers R.J."/>
            <person name="Makela M.R."/>
            <person name="Barry K."/>
            <person name="Chovatia M."/>
            <person name="Clum A."/>
            <person name="Daum C."/>
            <person name="Haridas S."/>
            <person name="He G."/>
            <person name="LaButti K."/>
            <person name="Lipzen A."/>
            <person name="Mondo S."/>
            <person name="Riley R."/>
            <person name="Salamov A."/>
            <person name="Simmons B.A."/>
            <person name="Magnuson J.K."/>
            <person name="Henrissat B."/>
            <person name="Mortensen U.H."/>
            <person name="Larsen T.O."/>
            <person name="Devries R.P."/>
            <person name="Grigoriev I.V."/>
            <person name="Machida M."/>
            <person name="Baker S.E."/>
            <person name="Andersen M.R."/>
        </authorList>
    </citation>
    <scope>NUCLEOTIDE SEQUENCE [LARGE SCALE GENOMIC DNA]</scope>
    <source>
        <strain evidence="4">IBT 14317</strain>
    </source>
</reference>
<dbReference type="PANTHER" id="PTHR43329">
    <property type="entry name" value="EPOXIDE HYDROLASE"/>
    <property type="match status" value="1"/>
</dbReference>
<dbReference type="InterPro" id="IPR000073">
    <property type="entry name" value="AB_hydrolase_1"/>
</dbReference>
<evidence type="ECO:0000256" key="2">
    <source>
        <dbReference type="ARBA" id="ARBA00038334"/>
    </source>
</evidence>
<dbReference type="SUPFAM" id="SSF53474">
    <property type="entry name" value="alpha/beta-Hydrolases"/>
    <property type="match status" value="1"/>
</dbReference>
<dbReference type="Pfam" id="PF00561">
    <property type="entry name" value="Abhydrolase_1"/>
    <property type="match status" value="1"/>
</dbReference>
<proteinExistence type="inferred from homology"/>
<sequence length="330" mass="37312">MASIAFPSLAKKATLCDGTTYGYVSVPASTSSKPTFLLLHGFPSSCYDWRHQIIGLQREGYGVIAPDLLGYGDTDKPSDLTAYRMKVMSGHMVEIMEREGVLKAFAVGHDWGTTLASRLANYHPNKFHAIVTLAVAYIQPGLKWNIDEINADLKKILGYEPYGYWTWYKTPQSTTDCNTHPASTFNLTYPTDPCLWRTNYAPTGKAAEFVRANRTTPLPRWFSFDEYTTRNRIFAASGYEAPLNWYRAAMAGVNDKDEEGLEEKCPLPNLFVGAEEDYVCVAWLQVKQTEEFVPVRRIECWGCGHWVQLEEGERLNGLLREFAGEVWRGD</sequence>
<comment type="similarity">
    <text evidence="2">Belongs to the AB hydrolase superfamily. Epoxide hydrolase family.</text>
</comment>
<dbReference type="GO" id="GO:0016787">
    <property type="term" value="F:hydrolase activity"/>
    <property type="evidence" value="ECO:0007669"/>
    <property type="project" value="UniProtKB-KW"/>
</dbReference>
<organism evidence="4">
    <name type="scientific">Petromyces alliaceus</name>
    <name type="common">Aspergillus alliaceus</name>
    <dbReference type="NCBI Taxonomy" id="209559"/>
    <lineage>
        <taxon>Eukaryota</taxon>
        <taxon>Fungi</taxon>
        <taxon>Dikarya</taxon>
        <taxon>Ascomycota</taxon>
        <taxon>Pezizomycotina</taxon>
        <taxon>Eurotiomycetes</taxon>
        <taxon>Eurotiomycetidae</taxon>
        <taxon>Eurotiales</taxon>
        <taxon>Aspergillaceae</taxon>
        <taxon>Aspergillus</taxon>
        <taxon>Aspergillus subgen. Circumdati</taxon>
    </lineage>
</organism>
<dbReference type="AlphaFoldDB" id="A0A5N7BRN4"/>
<keyword evidence="1 4" id="KW-0378">Hydrolase</keyword>
<dbReference type="OrthoDB" id="284184at2759"/>
<evidence type="ECO:0000259" key="3">
    <source>
        <dbReference type="Pfam" id="PF00561"/>
    </source>
</evidence>
<dbReference type="Gene3D" id="3.40.50.1820">
    <property type="entry name" value="alpha/beta hydrolase"/>
    <property type="match status" value="1"/>
</dbReference>
<accession>A0A5N7BRN4</accession>
<dbReference type="EMBL" id="ML735383">
    <property type="protein sequence ID" value="KAE8384303.1"/>
    <property type="molecule type" value="Genomic_DNA"/>
</dbReference>
<dbReference type="PRINTS" id="PR00412">
    <property type="entry name" value="EPOXHYDRLASE"/>
</dbReference>
<evidence type="ECO:0000256" key="1">
    <source>
        <dbReference type="ARBA" id="ARBA00022801"/>
    </source>
</evidence>
<dbReference type="InterPro" id="IPR000639">
    <property type="entry name" value="Epox_hydrolase-like"/>
</dbReference>